<evidence type="ECO:0000256" key="4">
    <source>
        <dbReference type="ARBA" id="ARBA00022989"/>
    </source>
</evidence>
<dbReference type="GO" id="GO:0016020">
    <property type="term" value="C:membrane"/>
    <property type="evidence" value="ECO:0007669"/>
    <property type="project" value="UniProtKB-SubCell"/>
</dbReference>
<evidence type="ECO:0000313" key="9">
    <source>
        <dbReference type="EMBL" id="CAE2301159.1"/>
    </source>
</evidence>
<evidence type="ECO:0000256" key="1">
    <source>
        <dbReference type="ARBA" id="ARBA00004141"/>
    </source>
</evidence>
<feature type="compositionally biased region" description="Basic and acidic residues" evidence="7">
    <location>
        <begin position="43"/>
        <end position="53"/>
    </location>
</feature>
<evidence type="ECO:0000256" key="8">
    <source>
        <dbReference type="SAM" id="Phobius"/>
    </source>
</evidence>
<proteinExistence type="inferred from homology"/>
<keyword evidence="3 8" id="KW-0812">Transmembrane</keyword>
<feature type="transmembrane region" description="Helical" evidence="8">
    <location>
        <begin position="363"/>
        <end position="382"/>
    </location>
</feature>
<feature type="transmembrane region" description="Helical" evidence="8">
    <location>
        <begin position="183"/>
        <end position="204"/>
    </location>
</feature>
<keyword evidence="6" id="KW-0325">Glycoprotein</keyword>
<gene>
    <name evidence="9" type="ORF">GTHE00462_LOCUS16057</name>
</gene>
<name>A0A7S4KPB8_GUITH</name>
<dbReference type="AlphaFoldDB" id="A0A7S4KPB8"/>
<reference evidence="9" key="1">
    <citation type="submission" date="2021-01" db="EMBL/GenBank/DDBJ databases">
        <authorList>
            <person name="Corre E."/>
            <person name="Pelletier E."/>
            <person name="Niang G."/>
            <person name="Scheremetjew M."/>
            <person name="Finn R."/>
            <person name="Kale V."/>
            <person name="Holt S."/>
            <person name="Cochrane G."/>
            <person name="Meng A."/>
            <person name="Brown T."/>
            <person name="Cohen L."/>
        </authorList>
    </citation>
    <scope>NUCLEOTIDE SEQUENCE</scope>
    <source>
        <strain evidence="9">CCMP 2712</strain>
    </source>
</reference>
<comment type="subcellular location">
    <subcellularLocation>
        <location evidence="1">Membrane</location>
        <topology evidence="1">Multi-pass membrane protein</topology>
    </subcellularLocation>
</comment>
<accession>A0A7S4KPB8</accession>
<dbReference type="PANTHER" id="PTHR12385:SF14">
    <property type="entry name" value="CHOLINE TRANSPORTER-LIKE 2"/>
    <property type="match status" value="1"/>
</dbReference>
<feature type="transmembrane region" description="Helical" evidence="8">
    <location>
        <begin position="728"/>
        <end position="746"/>
    </location>
</feature>
<dbReference type="Pfam" id="PF04515">
    <property type="entry name" value="Choline_transpo"/>
    <property type="match status" value="1"/>
</dbReference>
<dbReference type="InterPro" id="IPR007603">
    <property type="entry name" value="Choline_transptr-like"/>
</dbReference>
<evidence type="ECO:0000256" key="7">
    <source>
        <dbReference type="SAM" id="MobiDB-lite"/>
    </source>
</evidence>
<feature type="transmembrane region" description="Helical" evidence="8">
    <location>
        <begin position="388"/>
        <end position="409"/>
    </location>
</feature>
<feature type="transmembrane region" description="Helical" evidence="8">
    <location>
        <begin position="441"/>
        <end position="465"/>
    </location>
</feature>
<feature type="transmembrane region" description="Helical" evidence="8">
    <location>
        <begin position="485"/>
        <end position="510"/>
    </location>
</feature>
<dbReference type="GO" id="GO:0022857">
    <property type="term" value="F:transmembrane transporter activity"/>
    <property type="evidence" value="ECO:0007669"/>
    <property type="project" value="InterPro"/>
</dbReference>
<feature type="transmembrane region" description="Helical" evidence="8">
    <location>
        <begin position="688"/>
        <end position="716"/>
    </location>
</feature>
<feature type="compositionally biased region" description="Basic and acidic residues" evidence="7">
    <location>
        <begin position="95"/>
        <end position="104"/>
    </location>
</feature>
<feature type="transmembrane region" description="Helical" evidence="8">
    <location>
        <begin position="783"/>
        <end position="816"/>
    </location>
</feature>
<evidence type="ECO:0000256" key="2">
    <source>
        <dbReference type="ARBA" id="ARBA00007168"/>
    </source>
</evidence>
<sequence length="901" mass="99023">MPNGRRAIEIDNELISPAHGSAKSSAVDEDEGDGARTNPPSDNRFRSKLEKLYKNGLPAPRPDSNADRSDLAPSAPPLDQIWRSSLWSTNMSEALDARERRHSSASDPSGDEGGESSGSSQEDTTDREKDLSHSESRSNRGAGPDHGEKSCCVLPSCEYGCCAGALRPDGCGPMAKPRKCRDVACFALFVIAWVVWLLMFWVLATEGCPSSCNDPRRLIFGTDSVTGETCGTGREAGKPNVYFPDPVNPLSRRFCVSRCPSTLSDDPSLSISLGLYRGVLSSETKQTNCLTTDKHNSSCFFPTYPSINILWKCVPLAPKDLREASRIGFASSAVAYTLANQFIASPVGLLGDIISELQTTWRVMVLCAVGLVILCFLWLLFLRVWARYFVVFLIVSLLLGSIYASYLAWRRAGMFSSSDAVSRQLGIPASSLKLSPFASQIFAIVFTIISGMVLLLLIAFCQRMMVAVRLIEEGARAVTDMPSLAFFPLSLLVSVLLLYAWSGLLGLFLLSSSRYDVVLGTYEKLVISPTEKDSCMQTLLSSNPLNVTVNSRTFSHSLSFQEAGRLCVLYSANSTMAIQGWQLGISTRLERAGGNYTGAEEMIAGSAARAPDLKGWMLGGFASSLPFKVSEVSEILWVLHVFLTCWSLAFVASSFKMIIAGAVGHWYYREGGDDEREQVRGLPLFRSLLRFICFHLGTAAFASLVLGLLWMTRFFMESNLKKLKQLRLLPLVAVLICIIQCCLSCLEKLVEFLSQNALIIAAVHGESFCWSAKRAMSLLMANILRMAAVSMVGQMLLLMGRLLICGLLVACAYLYMKNDPLDQLSALHSSTPVATLILVFVLSWFVSGLFMGVYWLVLDCVMLCYFDDSSMDEPRPITMKIEGRWKRKKLLCFDDAVGGRV</sequence>
<feature type="region of interest" description="Disordered" evidence="7">
    <location>
        <begin position="95"/>
        <end position="147"/>
    </location>
</feature>
<feature type="transmembrane region" description="Helical" evidence="8">
    <location>
        <begin position="836"/>
        <end position="866"/>
    </location>
</feature>
<feature type="transmembrane region" description="Helical" evidence="8">
    <location>
        <begin position="635"/>
        <end position="668"/>
    </location>
</feature>
<comment type="similarity">
    <text evidence="2">Belongs to the CTL (choline transporter-like) family.</text>
</comment>
<keyword evidence="4 8" id="KW-1133">Transmembrane helix</keyword>
<protein>
    <recommendedName>
        <fullName evidence="10">Choline transporter-like protein</fullName>
    </recommendedName>
</protein>
<feature type="compositionally biased region" description="Basic and acidic residues" evidence="7">
    <location>
        <begin position="124"/>
        <end position="147"/>
    </location>
</feature>
<evidence type="ECO:0000256" key="3">
    <source>
        <dbReference type="ARBA" id="ARBA00022692"/>
    </source>
</evidence>
<evidence type="ECO:0000256" key="6">
    <source>
        <dbReference type="ARBA" id="ARBA00023180"/>
    </source>
</evidence>
<feature type="region of interest" description="Disordered" evidence="7">
    <location>
        <begin position="1"/>
        <end position="80"/>
    </location>
</feature>
<dbReference type="EMBL" id="HBKN01020420">
    <property type="protein sequence ID" value="CAE2301159.1"/>
    <property type="molecule type" value="Transcribed_RNA"/>
</dbReference>
<keyword evidence="5 8" id="KW-0472">Membrane</keyword>
<organism evidence="9">
    <name type="scientific">Guillardia theta</name>
    <name type="common">Cryptophyte</name>
    <name type="synonym">Cryptomonas phi</name>
    <dbReference type="NCBI Taxonomy" id="55529"/>
    <lineage>
        <taxon>Eukaryota</taxon>
        <taxon>Cryptophyceae</taxon>
        <taxon>Pyrenomonadales</taxon>
        <taxon>Geminigeraceae</taxon>
        <taxon>Guillardia</taxon>
    </lineage>
</organism>
<dbReference type="PANTHER" id="PTHR12385">
    <property type="entry name" value="CHOLINE TRANSPORTER-LIKE (SLC FAMILY 44)"/>
    <property type="match status" value="1"/>
</dbReference>
<evidence type="ECO:0000256" key="5">
    <source>
        <dbReference type="ARBA" id="ARBA00023136"/>
    </source>
</evidence>
<evidence type="ECO:0008006" key="10">
    <source>
        <dbReference type="Google" id="ProtNLM"/>
    </source>
</evidence>